<name>F4Q7P8_CACFS</name>
<keyword evidence="2" id="KW-0812">Transmembrane</keyword>
<feature type="compositionally biased region" description="Basic and acidic residues" evidence="1">
    <location>
        <begin position="293"/>
        <end position="309"/>
    </location>
</feature>
<dbReference type="EMBL" id="GL883025">
    <property type="protein sequence ID" value="EGG15798.1"/>
    <property type="molecule type" value="Genomic_DNA"/>
</dbReference>
<feature type="compositionally biased region" description="Low complexity" evidence="1">
    <location>
        <begin position="407"/>
        <end position="417"/>
    </location>
</feature>
<dbReference type="AlphaFoldDB" id="F4Q7P8"/>
<accession>F4Q7P8</accession>
<dbReference type="OMA" id="HVLICED"/>
<evidence type="ECO:0000256" key="1">
    <source>
        <dbReference type="SAM" id="MobiDB-lite"/>
    </source>
</evidence>
<evidence type="ECO:0000313" key="3">
    <source>
        <dbReference type="EMBL" id="EGG15798.1"/>
    </source>
</evidence>
<gene>
    <name evidence="3" type="ORF">DFA_09466</name>
</gene>
<dbReference type="OrthoDB" id="270568at2759"/>
<feature type="transmembrane region" description="Helical" evidence="2">
    <location>
        <begin position="734"/>
        <end position="753"/>
    </location>
</feature>
<feature type="region of interest" description="Disordered" evidence="1">
    <location>
        <begin position="763"/>
        <end position="785"/>
    </location>
</feature>
<dbReference type="KEGG" id="dfa:DFA_09466"/>
<evidence type="ECO:0000313" key="4">
    <source>
        <dbReference type="Proteomes" id="UP000007797"/>
    </source>
</evidence>
<dbReference type="SUPFAM" id="SSF69318">
    <property type="entry name" value="Integrin alpha N-terminal domain"/>
    <property type="match status" value="1"/>
</dbReference>
<dbReference type="RefSeq" id="XP_004352123.1">
    <property type="nucleotide sequence ID" value="XM_004352071.1"/>
</dbReference>
<protein>
    <recommendedName>
        <fullName evidence="5">FG-GAP repeat-containing protein</fullName>
    </recommendedName>
</protein>
<proteinExistence type="predicted"/>
<feature type="region of interest" description="Disordered" evidence="1">
    <location>
        <begin position="396"/>
        <end position="425"/>
    </location>
</feature>
<organism evidence="3 4">
    <name type="scientific">Cavenderia fasciculata</name>
    <name type="common">Slime mold</name>
    <name type="synonym">Dictyostelium fasciculatum</name>
    <dbReference type="NCBI Taxonomy" id="261658"/>
    <lineage>
        <taxon>Eukaryota</taxon>
        <taxon>Amoebozoa</taxon>
        <taxon>Evosea</taxon>
        <taxon>Eumycetozoa</taxon>
        <taxon>Dictyostelia</taxon>
        <taxon>Acytosteliales</taxon>
        <taxon>Cavenderiaceae</taxon>
        <taxon>Cavenderia</taxon>
    </lineage>
</organism>
<dbReference type="PANTHER" id="PTHR34284">
    <property type="entry name" value="FG-GAP REPEAT-CONTAINING PROTEIN"/>
    <property type="match status" value="1"/>
</dbReference>
<keyword evidence="2" id="KW-1133">Transmembrane helix</keyword>
<sequence>MFEERSPCDSNLQRKKYLFQRIHIDIVTRVLLEKYHESSMIFVEVFSWSFFLVAVLVSLYTHQDYSLHLSLILPIDSNNYENNHFPQPHELLPQPIITDLNGDQRNQIIYVTNDQKIRIVDPLYAINNMNTNNENGRIVGRNDIIYEASLSSKFGISSGRRPVALKTGYTTPSGTAANREQVIVVVLDDWSVLCYNSRLKPLWESFIIDDIPKNHYLSEIAIDIIPINLKEGDQGLIVLGGRLEPVGNGVGHKPHVMPAIGIDPKKYMDNDYLSDGEFTGYDPNEEDVGGGEHQGEGHDHKDEGGLHGRDESHFSYYALDAKTGAKRWSHEENDFKPKNVHLDEEYHGEKRHSYKQHIISLMDHEGEVNWKLFKDNMLDQLPHSWSSRYDTKLQSNHFTKSKKSGQSNQGGNTPSTSGTGGKEWENLFGQQSQSQTTQQRWNQEESNVIVSHHRHGIEVIHISSGRTLCKLLLEGTDAHRSLTSHHYIVYVDLDGDGMVDQVHSVTGDPVGSVSSFSRSSRQDVCMGMALAGLPPRDHLFNKSICGWTSQLDFFWPAGFRSSGNSIDGLDKSKRVSYQTVRPAVFNAVYSLRPTHKDTVFLVNSGKINSVNSRGYTNWNIDSPATWSRNNIIIHHPSIQPFNIATQPHQTDQQVLAIGESIVILSASDGSILLQKKIKSISFNNQNNNGNGNNNVLPTAPPIIGDLNQDGINDIIVPTLSGYYIYNLTKGYSTFLFSCFTVIIIATLLVTVILSKQQSLKKSNQNNNPYQLNKRNQSNNNNISNNLSSVFTKNILNNKRSTD</sequence>
<keyword evidence="2" id="KW-0472">Membrane</keyword>
<dbReference type="GeneID" id="14868111"/>
<reference evidence="4" key="1">
    <citation type="journal article" date="2011" name="Genome Res.">
        <title>Phylogeny-wide analysis of social amoeba genomes highlights ancient origins for complex intercellular communication.</title>
        <authorList>
            <person name="Heidel A.J."/>
            <person name="Lawal H.M."/>
            <person name="Felder M."/>
            <person name="Schilde C."/>
            <person name="Helps N.R."/>
            <person name="Tunggal B."/>
            <person name="Rivero F."/>
            <person name="John U."/>
            <person name="Schleicher M."/>
            <person name="Eichinger L."/>
            <person name="Platzer M."/>
            <person name="Noegel A.A."/>
            <person name="Schaap P."/>
            <person name="Gloeckner G."/>
        </authorList>
    </citation>
    <scope>NUCLEOTIDE SEQUENCE [LARGE SCALE GENOMIC DNA]</scope>
    <source>
        <strain evidence="4">SH3</strain>
    </source>
</reference>
<dbReference type="InterPro" id="IPR028994">
    <property type="entry name" value="Integrin_alpha_N"/>
</dbReference>
<dbReference type="PANTHER" id="PTHR34284:SF1">
    <property type="entry name" value="FG-GAP REPEAT-CONTAINING PROTEIN"/>
    <property type="match status" value="1"/>
</dbReference>
<dbReference type="Proteomes" id="UP000007797">
    <property type="component" value="Unassembled WGS sequence"/>
</dbReference>
<keyword evidence="4" id="KW-1185">Reference proteome</keyword>
<evidence type="ECO:0008006" key="5">
    <source>
        <dbReference type="Google" id="ProtNLM"/>
    </source>
</evidence>
<feature type="region of interest" description="Disordered" evidence="1">
    <location>
        <begin position="281"/>
        <end position="309"/>
    </location>
</feature>
<evidence type="ECO:0000256" key="2">
    <source>
        <dbReference type="SAM" id="Phobius"/>
    </source>
</evidence>